<evidence type="ECO:0000313" key="2">
    <source>
        <dbReference type="EMBL" id="DAA03619.1"/>
    </source>
</evidence>
<feature type="region of interest" description="Disordered" evidence="1">
    <location>
        <begin position="114"/>
        <end position="151"/>
    </location>
</feature>
<organism evidence="2">
    <name type="scientific">Drosophila melanogaster</name>
    <name type="common">Fruit fly</name>
    <dbReference type="NCBI Taxonomy" id="7227"/>
    <lineage>
        <taxon>Eukaryota</taxon>
        <taxon>Metazoa</taxon>
        <taxon>Ecdysozoa</taxon>
        <taxon>Arthropoda</taxon>
        <taxon>Hexapoda</taxon>
        <taxon>Insecta</taxon>
        <taxon>Pterygota</taxon>
        <taxon>Neoptera</taxon>
        <taxon>Endopterygota</taxon>
        <taxon>Diptera</taxon>
        <taxon>Brachycera</taxon>
        <taxon>Muscomorpha</taxon>
        <taxon>Ephydroidea</taxon>
        <taxon>Drosophilidae</taxon>
        <taxon>Drosophila</taxon>
        <taxon>Sophophora</taxon>
    </lineage>
</organism>
<feature type="region of interest" description="Disordered" evidence="1">
    <location>
        <begin position="1"/>
        <end position="24"/>
    </location>
</feature>
<protein>
    <submittedName>
        <fullName evidence="2">HDC02476</fullName>
    </submittedName>
</protein>
<evidence type="ECO:0000256" key="1">
    <source>
        <dbReference type="SAM" id="MobiDB-lite"/>
    </source>
</evidence>
<dbReference type="AlphaFoldDB" id="Q6IHJ6"/>
<gene>
    <name evidence="2" type="ORF">HDC02476</name>
</gene>
<accession>Q6IHJ6</accession>
<feature type="compositionally biased region" description="Basic and acidic residues" evidence="1">
    <location>
        <begin position="1"/>
        <end position="11"/>
    </location>
</feature>
<feature type="compositionally biased region" description="Basic and acidic residues" evidence="1">
    <location>
        <begin position="137"/>
        <end position="151"/>
    </location>
</feature>
<reference evidence="2" key="1">
    <citation type="journal article" date="2003" name="Genome Biol.">
        <title>An integrated gene annotation and transcriptional profiling approach towards the full gene content of the Drosophila genome.</title>
        <authorList>
            <person name="Hild M."/>
            <person name="Beckmann B."/>
            <person name="Haas S.A."/>
            <person name="Koch B."/>
            <person name="Solovyev V."/>
            <person name="Busold C."/>
            <person name="Fellenberg K."/>
            <person name="Boutros M."/>
            <person name="Vingron M."/>
            <person name="Sauer F."/>
            <person name="Hoheisel J.D."/>
            <person name="Paro R."/>
        </authorList>
    </citation>
    <scope>NUCLEOTIDE SEQUENCE</scope>
</reference>
<proteinExistence type="predicted"/>
<sequence length="203" mass="22649">MFHNGKDDAKIRATNGSENPPNRTTSSIRILVVADNKLNAENNTKTSSLLAALTILVTRAQFTLSVETYGKWQWMMSMELGWDVGVNVGGDGWWSPLRLQRHDNKAHNLQKQLEEQRRHAQAQNQNVIPNPPSNLAEPHRTTQDKPLETGKHLAHSSVLRIRNVGRTSFVHNSFECGKGCPRTFSASALDQRTGFGAELCTHS</sequence>
<name>Q6IHJ6_DROME</name>
<dbReference type="EMBL" id="BK003420">
    <property type="protein sequence ID" value="DAA03619.1"/>
    <property type="molecule type" value="Genomic_DNA"/>
</dbReference>
<feature type="compositionally biased region" description="Polar residues" evidence="1">
    <location>
        <begin position="14"/>
        <end position="24"/>
    </location>
</feature>